<dbReference type="EMBL" id="CAJVQC010156056">
    <property type="protein sequence ID" value="CAG8847467.1"/>
    <property type="molecule type" value="Genomic_DNA"/>
</dbReference>
<gene>
    <name evidence="1" type="ORF">RPERSI_LOCUS34650</name>
</gene>
<feature type="non-terminal residue" evidence="1">
    <location>
        <position position="1"/>
    </location>
</feature>
<accession>A0ACA9SU79</accession>
<sequence>NEGEGATSIALSGGYEDDVDWGEAFTYTGSGGRDLKGTKNNPKNLRTAPQ</sequence>
<evidence type="ECO:0000313" key="1">
    <source>
        <dbReference type="EMBL" id="CAG8847467.1"/>
    </source>
</evidence>
<comment type="caution">
    <text evidence="1">The sequence shown here is derived from an EMBL/GenBank/DDBJ whole genome shotgun (WGS) entry which is preliminary data.</text>
</comment>
<organism evidence="1 2">
    <name type="scientific">Racocetra persica</name>
    <dbReference type="NCBI Taxonomy" id="160502"/>
    <lineage>
        <taxon>Eukaryota</taxon>
        <taxon>Fungi</taxon>
        <taxon>Fungi incertae sedis</taxon>
        <taxon>Mucoromycota</taxon>
        <taxon>Glomeromycotina</taxon>
        <taxon>Glomeromycetes</taxon>
        <taxon>Diversisporales</taxon>
        <taxon>Gigasporaceae</taxon>
        <taxon>Racocetra</taxon>
    </lineage>
</organism>
<protein>
    <submittedName>
        <fullName evidence="1">3245_t:CDS:1</fullName>
    </submittedName>
</protein>
<keyword evidence="2" id="KW-1185">Reference proteome</keyword>
<reference evidence="1" key="1">
    <citation type="submission" date="2021-06" db="EMBL/GenBank/DDBJ databases">
        <authorList>
            <person name="Kallberg Y."/>
            <person name="Tangrot J."/>
            <person name="Rosling A."/>
        </authorList>
    </citation>
    <scope>NUCLEOTIDE SEQUENCE</scope>
    <source>
        <strain evidence="1">MA461A</strain>
    </source>
</reference>
<feature type="non-terminal residue" evidence="1">
    <location>
        <position position="50"/>
    </location>
</feature>
<name>A0ACA9SU79_9GLOM</name>
<proteinExistence type="predicted"/>
<dbReference type="Proteomes" id="UP000789920">
    <property type="component" value="Unassembled WGS sequence"/>
</dbReference>
<evidence type="ECO:0000313" key="2">
    <source>
        <dbReference type="Proteomes" id="UP000789920"/>
    </source>
</evidence>